<reference evidence="1 2" key="1">
    <citation type="submission" date="2015-09" db="EMBL/GenBank/DDBJ databases">
        <title>Trachymyrmex zeteki WGS genome.</title>
        <authorList>
            <person name="Nygaard S."/>
            <person name="Hu H."/>
            <person name="Boomsma J."/>
            <person name="Zhang G."/>
        </authorList>
    </citation>
    <scope>NUCLEOTIDE SEQUENCE [LARGE SCALE GENOMIC DNA]</scope>
    <source>
        <strain evidence="1">Tzet28-1</strain>
        <tissue evidence="1">Whole body</tissue>
    </source>
</reference>
<dbReference type="AlphaFoldDB" id="A0A151WSG7"/>
<feature type="non-terminal residue" evidence="1">
    <location>
        <position position="1"/>
    </location>
</feature>
<name>A0A151WSG7_9HYME</name>
<organism evidence="1 2">
    <name type="scientific">Mycetomoellerius zeteki</name>
    <dbReference type="NCBI Taxonomy" id="64791"/>
    <lineage>
        <taxon>Eukaryota</taxon>
        <taxon>Metazoa</taxon>
        <taxon>Ecdysozoa</taxon>
        <taxon>Arthropoda</taxon>
        <taxon>Hexapoda</taxon>
        <taxon>Insecta</taxon>
        <taxon>Pterygota</taxon>
        <taxon>Neoptera</taxon>
        <taxon>Endopterygota</taxon>
        <taxon>Hymenoptera</taxon>
        <taxon>Apocrita</taxon>
        <taxon>Aculeata</taxon>
        <taxon>Formicoidea</taxon>
        <taxon>Formicidae</taxon>
        <taxon>Myrmicinae</taxon>
        <taxon>Mycetomoellerius</taxon>
    </lineage>
</organism>
<gene>
    <name evidence="1" type="ORF">ALC60_10130</name>
</gene>
<keyword evidence="2" id="KW-1185">Reference proteome</keyword>
<dbReference type="EMBL" id="KQ982773">
    <property type="protein sequence ID" value="KYQ50806.1"/>
    <property type="molecule type" value="Genomic_DNA"/>
</dbReference>
<protein>
    <submittedName>
        <fullName evidence="1">Uncharacterized protein</fullName>
    </submittedName>
</protein>
<proteinExistence type="predicted"/>
<evidence type="ECO:0000313" key="2">
    <source>
        <dbReference type="Proteomes" id="UP000075809"/>
    </source>
</evidence>
<accession>A0A151WSG7</accession>
<sequence length="94" mass="10800">QVSIEYRYRFSFLVTIELRRGTLERVASSCYQAFPYIIFSLILSFRCERVASIVKETGVAVIRRRRGRNRKANAKMDFSGCIVRGTMKGKSPSV</sequence>
<evidence type="ECO:0000313" key="1">
    <source>
        <dbReference type="EMBL" id="KYQ50806.1"/>
    </source>
</evidence>
<dbReference type="Proteomes" id="UP000075809">
    <property type="component" value="Unassembled WGS sequence"/>
</dbReference>